<evidence type="ECO:0000313" key="2">
    <source>
        <dbReference type="Proteomes" id="UP000265520"/>
    </source>
</evidence>
<reference evidence="1 2" key="1">
    <citation type="journal article" date="2018" name="Front. Plant Sci.">
        <title>Red Clover (Trifolium pratense) and Zigzag Clover (T. medium) - A Picture of Genomic Similarities and Differences.</title>
        <authorList>
            <person name="Dluhosova J."/>
            <person name="Istvanek J."/>
            <person name="Nedelnik J."/>
            <person name="Repkova J."/>
        </authorList>
    </citation>
    <scope>NUCLEOTIDE SEQUENCE [LARGE SCALE GENOMIC DNA]</scope>
    <source>
        <strain evidence="2">cv. 10/8</strain>
        <tissue evidence="1">Leaf</tissue>
    </source>
</reference>
<feature type="non-terminal residue" evidence="1">
    <location>
        <position position="38"/>
    </location>
</feature>
<dbReference type="Proteomes" id="UP000265520">
    <property type="component" value="Unassembled WGS sequence"/>
</dbReference>
<dbReference type="EMBL" id="LXQA011321145">
    <property type="protein sequence ID" value="MCI93161.1"/>
    <property type="molecule type" value="Genomic_DNA"/>
</dbReference>
<accession>A0A392W1R2</accession>
<dbReference type="AlphaFoldDB" id="A0A392W1R2"/>
<sequence length="38" mass="4577">MYVTVGSYGYVALVRRRERKTFGDVYNSLVFKFKQWDP</sequence>
<proteinExistence type="predicted"/>
<name>A0A392W1R2_9FABA</name>
<protein>
    <submittedName>
        <fullName evidence="1">Uncharacterized protein</fullName>
    </submittedName>
</protein>
<evidence type="ECO:0000313" key="1">
    <source>
        <dbReference type="EMBL" id="MCI93161.1"/>
    </source>
</evidence>
<keyword evidence="2" id="KW-1185">Reference proteome</keyword>
<comment type="caution">
    <text evidence="1">The sequence shown here is derived from an EMBL/GenBank/DDBJ whole genome shotgun (WGS) entry which is preliminary data.</text>
</comment>
<organism evidence="1 2">
    <name type="scientific">Trifolium medium</name>
    <dbReference type="NCBI Taxonomy" id="97028"/>
    <lineage>
        <taxon>Eukaryota</taxon>
        <taxon>Viridiplantae</taxon>
        <taxon>Streptophyta</taxon>
        <taxon>Embryophyta</taxon>
        <taxon>Tracheophyta</taxon>
        <taxon>Spermatophyta</taxon>
        <taxon>Magnoliopsida</taxon>
        <taxon>eudicotyledons</taxon>
        <taxon>Gunneridae</taxon>
        <taxon>Pentapetalae</taxon>
        <taxon>rosids</taxon>
        <taxon>fabids</taxon>
        <taxon>Fabales</taxon>
        <taxon>Fabaceae</taxon>
        <taxon>Papilionoideae</taxon>
        <taxon>50 kb inversion clade</taxon>
        <taxon>NPAAA clade</taxon>
        <taxon>Hologalegina</taxon>
        <taxon>IRL clade</taxon>
        <taxon>Trifolieae</taxon>
        <taxon>Trifolium</taxon>
    </lineage>
</organism>